<keyword evidence="6 12" id="KW-0479">Metal-binding</keyword>
<comment type="subcellular location">
    <subcellularLocation>
        <location evidence="2">Secreted</location>
    </subcellularLocation>
</comment>
<dbReference type="Pfam" id="PF01074">
    <property type="entry name" value="Glyco_hydro_38N"/>
    <property type="match status" value="1"/>
</dbReference>
<dbReference type="PANTHER" id="PTHR11607:SF25">
    <property type="entry name" value="ALPHA-MANNOSIDASE C"/>
    <property type="match status" value="1"/>
</dbReference>
<evidence type="ECO:0000256" key="10">
    <source>
        <dbReference type="ARBA" id="ARBA00023180"/>
    </source>
</evidence>
<dbReference type="FunFam" id="1.20.1270.50:FF:000001">
    <property type="entry name" value="Alpha-mannosidase"/>
    <property type="match status" value="1"/>
</dbReference>
<gene>
    <name evidence="14" type="ORF">DICPUDRAFT_98237</name>
</gene>
<evidence type="ECO:0000259" key="13">
    <source>
        <dbReference type="SMART" id="SM00872"/>
    </source>
</evidence>
<dbReference type="InterPro" id="IPR028995">
    <property type="entry name" value="Glyco_hydro_57/38_cen_sf"/>
</dbReference>
<evidence type="ECO:0000313" key="14">
    <source>
        <dbReference type="EMBL" id="EGC34354.1"/>
    </source>
</evidence>
<keyword evidence="15" id="KW-1185">Reference proteome</keyword>
<dbReference type="KEGG" id="dpp:DICPUDRAFT_98237"/>
<evidence type="ECO:0000256" key="8">
    <source>
        <dbReference type="ARBA" id="ARBA00022801"/>
    </source>
</evidence>
<keyword evidence="10" id="KW-0325">Glycoprotein</keyword>
<evidence type="ECO:0000256" key="12">
    <source>
        <dbReference type="RuleBase" id="RU361199"/>
    </source>
</evidence>
<keyword evidence="8 12" id="KW-0378">Hydrolase</keyword>
<comment type="similarity">
    <text evidence="3 12">Belongs to the glycosyl hydrolase 38 family.</text>
</comment>
<evidence type="ECO:0000256" key="11">
    <source>
        <dbReference type="ARBA" id="ARBA00023295"/>
    </source>
</evidence>
<evidence type="ECO:0000256" key="7">
    <source>
        <dbReference type="ARBA" id="ARBA00022729"/>
    </source>
</evidence>
<dbReference type="GO" id="GO:0006013">
    <property type="term" value="P:mannose metabolic process"/>
    <property type="evidence" value="ECO:0007669"/>
    <property type="project" value="InterPro"/>
</dbReference>
<dbReference type="InterPro" id="IPR011682">
    <property type="entry name" value="Glyco_hydro_38_C"/>
</dbReference>
<dbReference type="CDD" id="cd00451">
    <property type="entry name" value="GH38N_AMII_euk"/>
    <property type="match status" value="1"/>
</dbReference>
<dbReference type="InterPro" id="IPR011013">
    <property type="entry name" value="Gal_mutarotase_sf_dom"/>
</dbReference>
<dbReference type="EC" id="3.2.1.-" evidence="12"/>
<dbReference type="eggNOG" id="KOG1959">
    <property type="taxonomic scope" value="Eukaryota"/>
</dbReference>
<dbReference type="VEuPathDB" id="AmoebaDB:DICPUDRAFT_98237"/>
<dbReference type="SUPFAM" id="SSF88713">
    <property type="entry name" value="Glycoside hydrolase/deacetylase"/>
    <property type="match status" value="1"/>
</dbReference>
<evidence type="ECO:0000256" key="1">
    <source>
        <dbReference type="ARBA" id="ARBA00000365"/>
    </source>
</evidence>
<dbReference type="Gene3D" id="2.70.98.30">
    <property type="entry name" value="Golgi alpha-mannosidase II, domain 4"/>
    <property type="match status" value="1"/>
</dbReference>
<dbReference type="SMART" id="SM00872">
    <property type="entry name" value="Alpha-mann_mid"/>
    <property type="match status" value="1"/>
</dbReference>
<dbReference type="InterPro" id="IPR037094">
    <property type="entry name" value="Glyco_hydro_38_cen_sf"/>
</dbReference>
<dbReference type="InterPro" id="IPR013780">
    <property type="entry name" value="Glyco_hydro_b"/>
</dbReference>
<organism evidence="14 15">
    <name type="scientific">Dictyostelium purpureum</name>
    <name type="common">Slime mold</name>
    <dbReference type="NCBI Taxonomy" id="5786"/>
    <lineage>
        <taxon>Eukaryota</taxon>
        <taxon>Amoebozoa</taxon>
        <taxon>Evosea</taxon>
        <taxon>Eumycetozoa</taxon>
        <taxon>Dictyostelia</taxon>
        <taxon>Dictyosteliales</taxon>
        <taxon>Dictyosteliaceae</taxon>
        <taxon>Dictyostelium</taxon>
    </lineage>
</organism>
<keyword evidence="5" id="KW-0964">Secreted</keyword>
<evidence type="ECO:0000256" key="4">
    <source>
        <dbReference type="ARBA" id="ARBA00012752"/>
    </source>
</evidence>
<protein>
    <recommendedName>
        <fullName evidence="4 12">Alpha-mannosidase</fullName>
        <ecNumber evidence="12">3.2.1.-</ecNumber>
    </recommendedName>
</protein>
<dbReference type="FunFam" id="3.20.110.10:FF:000012">
    <property type="entry name" value="Alpha-mannosidase B"/>
    <property type="match status" value="1"/>
</dbReference>
<keyword evidence="11 12" id="KW-0326">Glycosidase</keyword>
<dbReference type="GeneID" id="10499937"/>
<name>F0ZNU5_DICPU</name>
<keyword evidence="7 12" id="KW-0732">Signal</keyword>
<dbReference type="InterPro" id="IPR050843">
    <property type="entry name" value="Glycosyl_Hydrlase_38"/>
</dbReference>
<dbReference type="InterPro" id="IPR015341">
    <property type="entry name" value="Glyco_hydro_38_cen"/>
</dbReference>
<feature type="signal peptide" evidence="12">
    <location>
        <begin position="1"/>
        <end position="19"/>
    </location>
</feature>
<dbReference type="OrthoDB" id="2016903at2759"/>
<evidence type="ECO:0000256" key="9">
    <source>
        <dbReference type="ARBA" id="ARBA00022833"/>
    </source>
</evidence>
<dbReference type="GO" id="GO:0005576">
    <property type="term" value="C:extracellular region"/>
    <property type="evidence" value="ECO:0007669"/>
    <property type="project" value="UniProtKB-SubCell"/>
</dbReference>
<dbReference type="Proteomes" id="UP000001064">
    <property type="component" value="Unassembled WGS sequence"/>
</dbReference>
<dbReference type="InterPro" id="IPR011330">
    <property type="entry name" value="Glyco_hydro/deAcase_b/a-brl"/>
</dbReference>
<dbReference type="InParanoid" id="F0ZNU5"/>
<dbReference type="GO" id="GO:0030246">
    <property type="term" value="F:carbohydrate binding"/>
    <property type="evidence" value="ECO:0007669"/>
    <property type="project" value="InterPro"/>
</dbReference>
<evidence type="ECO:0000256" key="6">
    <source>
        <dbReference type="ARBA" id="ARBA00022723"/>
    </source>
</evidence>
<evidence type="ECO:0000256" key="2">
    <source>
        <dbReference type="ARBA" id="ARBA00004613"/>
    </source>
</evidence>
<evidence type="ECO:0000313" key="15">
    <source>
        <dbReference type="Proteomes" id="UP000001064"/>
    </source>
</evidence>
<dbReference type="SUPFAM" id="SSF88688">
    <property type="entry name" value="Families 57/38 glycoside transferase middle domain"/>
    <property type="match status" value="1"/>
</dbReference>
<dbReference type="GO" id="GO:0004559">
    <property type="term" value="F:alpha-mannosidase activity"/>
    <property type="evidence" value="ECO:0000318"/>
    <property type="project" value="GO_Central"/>
</dbReference>
<dbReference type="FunCoup" id="F0ZNU5">
    <property type="interactions" value="10"/>
</dbReference>
<comment type="cofactor">
    <cofactor evidence="12">
        <name>Zn(2+)</name>
        <dbReference type="ChEBI" id="CHEBI:29105"/>
    </cofactor>
    <text evidence="12">Binds 1 zinc ion per subunit.</text>
</comment>
<dbReference type="EMBL" id="GL871100">
    <property type="protein sequence ID" value="EGC34354.1"/>
    <property type="molecule type" value="Genomic_DNA"/>
</dbReference>
<reference evidence="15" key="1">
    <citation type="journal article" date="2011" name="Genome Biol.">
        <title>Comparative genomics of the social amoebae Dictyostelium discoideum and Dictyostelium purpureum.</title>
        <authorList>
            <consortium name="US DOE Joint Genome Institute (JGI-PGF)"/>
            <person name="Sucgang R."/>
            <person name="Kuo A."/>
            <person name="Tian X."/>
            <person name="Salerno W."/>
            <person name="Parikh A."/>
            <person name="Feasley C.L."/>
            <person name="Dalin E."/>
            <person name="Tu H."/>
            <person name="Huang E."/>
            <person name="Barry K."/>
            <person name="Lindquist E."/>
            <person name="Shapiro H."/>
            <person name="Bruce D."/>
            <person name="Schmutz J."/>
            <person name="Salamov A."/>
            <person name="Fey P."/>
            <person name="Gaudet P."/>
            <person name="Anjard C."/>
            <person name="Babu M.M."/>
            <person name="Basu S."/>
            <person name="Bushmanova Y."/>
            <person name="van der Wel H."/>
            <person name="Katoh-Kurasawa M."/>
            <person name="Dinh C."/>
            <person name="Coutinho P.M."/>
            <person name="Saito T."/>
            <person name="Elias M."/>
            <person name="Schaap P."/>
            <person name="Kay R.R."/>
            <person name="Henrissat B."/>
            <person name="Eichinger L."/>
            <person name="Rivero F."/>
            <person name="Putnam N.H."/>
            <person name="West C.M."/>
            <person name="Loomis W.F."/>
            <person name="Chisholm R.L."/>
            <person name="Shaulsky G."/>
            <person name="Strassmann J.E."/>
            <person name="Queller D.C."/>
            <person name="Kuspa A."/>
            <person name="Grigoriev I.V."/>
        </authorList>
    </citation>
    <scope>NUCLEOTIDE SEQUENCE [LARGE SCALE GENOMIC DNA]</scope>
    <source>
        <strain evidence="15">QSDP1</strain>
    </source>
</reference>
<dbReference type="GO" id="GO:0005764">
    <property type="term" value="C:lysosome"/>
    <property type="evidence" value="ECO:0000318"/>
    <property type="project" value="GO_Central"/>
</dbReference>
<feature type="domain" description="Glycoside hydrolase family 38 central" evidence="13">
    <location>
        <begin position="381"/>
        <end position="466"/>
    </location>
</feature>
<feature type="chain" id="PRO_5017853132" description="Alpha-mannosidase" evidence="12">
    <location>
        <begin position="20"/>
        <end position="1005"/>
    </location>
</feature>
<accession>F0ZNU5</accession>
<proteinExistence type="inferred from homology"/>
<dbReference type="Pfam" id="PF07748">
    <property type="entry name" value="Glyco_hydro_38C"/>
    <property type="match status" value="1"/>
</dbReference>
<evidence type="ECO:0000256" key="5">
    <source>
        <dbReference type="ARBA" id="ARBA00022525"/>
    </source>
</evidence>
<dbReference type="InterPro" id="IPR000602">
    <property type="entry name" value="Glyco_hydro_38_N"/>
</dbReference>
<comment type="catalytic activity">
    <reaction evidence="1">
        <text>Hydrolysis of terminal, non-reducing alpha-D-mannose residues in alpha-D-mannosides.</text>
        <dbReference type="EC" id="3.2.1.24"/>
    </reaction>
</comment>
<dbReference type="Gene3D" id="2.60.40.1360">
    <property type="match status" value="1"/>
</dbReference>
<dbReference type="AlphaFoldDB" id="F0ZNU5"/>
<dbReference type="Gene3D" id="3.20.110.10">
    <property type="entry name" value="Glycoside hydrolase 38, N terminal domain"/>
    <property type="match status" value="1"/>
</dbReference>
<dbReference type="Gene3D" id="2.60.40.1180">
    <property type="entry name" value="Golgi alpha-mannosidase II"/>
    <property type="match status" value="1"/>
</dbReference>
<sequence length="1005" mass="115740">MRIKIIFLFVILNIIYVNTSKENNDQIQVFLIPHSHSDVGWKQTYNSYYELNVTRVLDNIVATLSKDPTKKFNWAEMVYFERWYSEQTTNIKETVKGLVQDKQLYFVGGGWAQNDEATTDYQAVINQMTLGHQFLLNEFQVKPEIGWQIDPFGPSTLTATLFSLMGFKYHVINRIDERIKYVFNAEQMDIKDSGIMEIEREFEFMWYPSPNNKNLSIFTHVLDHHYSSPFLSIENYLAPMLSYTTGFDFEGPSSQNPPITKDNIKERANLFFQIVQERSALFRHKNLLLPFGGDFRFQNSALEFDNMDRLIEYFNSNPHFGINIKYATLDEYFEAVFNSTAMDQTSNDEPISFPKFSSDDYFVYTQCEYQNYLSSFGTCANYWSGFYSSYAELKQVVRKSDSLLRAAEMLYSLSSSKLANSPFSFDFEDAFGAISRHRNISGILTHHDAVTGTSILAVRKNYMEMLEEVQHQTMLKVMPGAVGFLLANQTIYLDYSCNNTIIDNNPNEGDIYAISFTNSLSWDRYEFVEIEIPESIIVAIYDYDLNPVPSQTVQRMDKNGNWYIYTQIKTPALGISTYFFIITDSSGQIFNKELLYLIEEKIVQKPIISQVIYSNEIAQDSEPITIGNTLFNLNFKFNNYNLLSLNSFDDLQRNELSIPITQNYIEYSSYSDSSYTFRPNGPPVNLKPVNPKYYITNGTLVKIVTIIYTSNCSQSYIVYNSNNTLGQFINEEQYFEIDNIVAAGWNKEVASKFSTNINNNNIFYTSNGLEMMQRQYKVVFGDDEPWSVIAANFFPSINTAQILDQVQTPLPKQLSVLTRQTMGASSQSNGDLELLFVRRSESLGSTLHENMNDISNPLIKVRVLFGDPSNIEQIRTPLSLLLENPLIPVYSAVSDISIDKWTQAYNTLYKPFSESLPYDLHLLTFTKQNSTDSNYFIRLLNIYEVNQGMDSQPIQISINNFFNLFNISNIEETTLSFNSIINIIDDNVSLNPLDLKSFIIQTNKQ</sequence>
<evidence type="ECO:0000256" key="3">
    <source>
        <dbReference type="ARBA" id="ARBA00009792"/>
    </source>
</evidence>
<dbReference type="GO" id="GO:0046872">
    <property type="term" value="F:metal ion binding"/>
    <property type="evidence" value="ECO:0007669"/>
    <property type="project" value="UniProtKB-KW"/>
</dbReference>
<keyword evidence="9 12" id="KW-0862">Zinc</keyword>
<dbReference type="InterPro" id="IPR027291">
    <property type="entry name" value="Glyco_hydro_38_N_sf"/>
</dbReference>
<dbReference type="SUPFAM" id="SSF74650">
    <property type="entry name" value="Galactose mutarotase-like"/>
    <property type="match status" value="1"/>
</dbReference>
<dbReference type="OMA" id="CLKYDFR"/>
<dbReference type="Pfam" id="PF09261">
    <property type="entry name" value="Alpha-mann_mid"/>
    <property type="match status" value="1"/>
</dbReference>
<dbReference type="FunFam" id="2.60.40.1180:FF:000116">
    <property type="entry name" value="Alpha-mannosidase C"/>
    <property type="match status" value="1"/>
</dbReference>
<dbReference type="Gene3D" id="1.20.1270.50">
    <property type="entry name" value="Glycoside hydrolase family 38, central domain"/>
    <property type="match status" value="1"/>
</dbReference>
<dbReference type="FunFam" id="2.70.98.30:FF:000014">
    <property type="entry name" value="Alpha-mannosidase"/>
    <property type="match status" value="1"/>
</dbReference>
<dbReference type="RefSeq" id="XP_003289088.1">
    <property type="nucleotide sequence ID" value="XM_003289040.1"/>
</dbReference>
<dbReference type="PANTHER" id="PTHR11607">
    <property type="entry name" value="ALPHA-MANNOSIDASE"/>
    <property type="match status" value="1"/>
</dbReference>